<name>A0A1I2J7M7_9ACTN</name>
<dbReference type="GO" id="GO:0016779">
    <property type="term" value="F:nucleotidyltransferase activity"/>
    <property type="evidence" value="ECO:0007669"/>
    <property type="project" value="UniProtKB-KW"/>
</dbReference>
<dbReference type="EMBL" id="FONV01000011">
    <property type="protein sequence ID" value="SFF48936.1"/>
    <property type="molecule type" value="Genomic_DNA"/>
</dbReference>
<feature type="region of interest" description="Disordered" evidence="1">
    <location>
        <begin position="368"/>
        <end position="390"/>
    </location>
</feature>
<evidence type="ECO:0000313" key="3">
    <source>
        <dbReference type="Proteomes" id="UP000199645"/>
    </source>
</evidence>
<dbReference type="Gene3D" id="3.40.50.720">
    <property type="entry name" value="NAD(P)-binding Rossmann-like Domain"/>
    <property type="match status" value="1"/>
</dbReference>
<protein>
    <submittedName>
        <fullName evidence="2">Molybdopterin or thiamine biosynthesis adenylyltransferase</fullName>
    </submittedName>
</protein>
<keyword evidence="2" id="KW-0548">Nucleotidyltransferase</keyword>
<reference evidence="2 3" key="1">
    <citation type="submission" date="2016-10" db="EMBL/GenBank/DDBJ databases">
        <authorList>
            <person name="de Groot N.N."/>
        </authorList>
    </citation>
    <scope>NUCLEOTIDE SEQUENCE [LARGE SCALE GENOMIC DNA]</scope>
    <source>
        <strain evidence="2 3">DSM 43019</strain>
    </source>
</reference>
<gene>
    <name evidence="2" type="ORF">SAMN05421541_111247</name>
</gene>
<evidence type="ECO:0000313" key="2">
    <source>
        <dbReference type="EMBL" id="SFF48936.1"/>
    </source>
</evidence>
<feature type="compositionally biased region" description="Polar residues" evidence="1">
    <location>
        <begin position="375"/>
        <end position="390"/>
    </location>
</feature>
<proteinExistence type="predicted"/>
<accession>A0A1I2J7M7</accession>
<keyword evidence="3" id="KW-1185">Reference proteome</keyword>
<dbReference type="GO" id="GO:0008641">
    <property type="term" value="F:ubiquitin-like modifier activating enzyme activity"/>
    <property type="evidence" value="ECO:0007669"/>
    <property type="project" value="InterPro"/>
</dbReference>
<dbReference type="InterPro" id="IPR035985">
    <property type="entry name" value="Ubiquitin-activating_enz"/>
</dbReference>
<sequence length="390" mass="40537">MDNIIAPQLCDDTLSLMTRTPLPRPILIPGLPRFWRGPGELQLGLDPEHGVVLQLPDPRAAGVLDLLDGRHSERLVLARAADLGVPAAETLALLDLLHAAGLVLPSPALLPPALSAATRHRLTCEAAALALGSAGPRARRADGSTPARVLRRRRSARVVVSGRGRLGATVAVALAEAGVGHVHPELSGVVGAAEITGSPLRPEDVGTPRRVAVETAIQRAAPGTGVHPIRRTPASLVVQLAHDEPPALLAAGFAARRQPHLAIAIRDGAAVIGPLVPATGGPCLHCVDLHRRERDGGWSGSRAAAAGGAEPCTVATLLAATAYATGEVLTFLDGGAPETLGAAVEISTPGRFRRRTWAAHPACACQQRRRRPTFTGPSPHNHQTTLRRAG</sequence>
<dbReference type="SUPFAM" id="SSF69572">
    <property type="entry name" value="Activating enzymes of the ubiquitin-like proteins"/>
    <property type="match status" value="1"/>
</dbReference>
<dbReference type="STRING" id="35752.SAMN05421541_111247"/>
<dbReference type="Proteomes" id="UP000199645">
    <property type="component" value="Unassembled WGS sequence"/>
</dbReference>
<evidence type="ECO:0000256" key="1">
    <source>
        <dbReference type="SAM" id="MobiDB-lite"/>
    </source>
</evidence>
<keyword evidence="2" id="KW-0808">Transferase</keyword>
<organism evidence="2 3">
    <name type="scientific">Actinoplanes philippinensis</name>
    <dbReference type="NCBI Taxonomy" id="35752"/>
    <lineage>
        <taxon>Bacteria</taxon>
        <taxon>Bacillati</taxon>
        <taxon>Actinomycetota</taxon>
        <taxon>Actinomycetes</taxon>
        <taxon>Micromonosporales</taxon>
        <taxon>Micromonosporaceae</taxon>
        <taxon>Actinoplanes</taxon>
    </lineage>
</organism>
<dbReference type="AlphaFoldDB" id="A0A1I2J7M7"/>